<reference evidence="4 5" key="1">
    <citation type="submission" date="2020-12" db="EMBL/GenBank/DDBJ databases">
        <title>Concerted genomic and epigenomic changes stabilize Arabidopsis allopolyploids.</title>
        <authorList>
            <person name="Chen Z."/>
        </authorList>
    </citation>
    <scope>NUCLEOTIDE SEQUENCE [LARGE SCALE GENOMIC DNA]</scope>
    <source>
        <strain evidence="4">Allo738</strain>
        <tissue evidence="4">Leaf</tissue>
    </source>
</reference>
<evidence type="ECO:0000259" key="2">
    <source>
        <dbReference type="Pfam" id="PF13960"/>
    </source>
</evidence>
<dbReference type="InterPro" id="IPR025452">
    <property type="entry name" value="DUF4218"/>
</dbReference>
<feature type="region of interest" description="Disordered" evidence="1">
    <location>
        <begin position="989"/>
        <end position="1008"/>
    </location>
</feature>
<feature type="domain" description="DUF4218" evidence="2">
    <location>
        <begin position="381"/>
        <end position="493"/>
    </location>
</feature>
<accession>A0A8T1ZMB4</accession>
<feature type="region of interest" description="Disordered" evidence="1">
    <location>
        <begin position="1153"/>
        <end position="1198"/>
    </location>
</feature>
<comment type="caution">
    <text evidence="4">The sequence shown here is derived from an EMBL/GenBank/DDBJ whole genome shotgun (WGS) entry which is preliminary data.</text>
</comment>
<evidence type="ECO:0000259" key="3">
    <source>
        <dbReference type="Pfam" id="PF26133"/>
    </source>
</evidence>
<feature type="compositionally biased region" description="Polar residues" evidence="1">
    <location>
        <begin position="1153"/>
        <end position="1176"/>
    </location>
</feature>
<dbReference type="Pfam" id="PF26133">
    <property type="entry name" value="DUF8039"/>
    <property type="match status" value="2"/>
</dbReference>
<dbReference type="InterPro" id="IPR058352">
    <property type="entry name" value="DUF8039"/>
</dbReference>
<feature type="region of interest" description="Disordered" evidence="1">
    <location>
        <begin position="1212"/>
        <end position="1252"/>
    </location>
</feature>
<dbReference type="PANTHER" id="PTHR48258">
    <property type="entry name" value="DUF4218 DOMAIN-CONTAINING PROTEIN-RELATED"/>
    <property type="match status" value="1"/>
</dbReference>
<feature type="compositionally biased region" description="Acidic residues" evidence="1">
    <location>
        <begin position="624"/>
        <end position="649"/>
    </location>
</feature>
<evidence type="ECO:0000313" key="4">
    <source>
        <dbReference type="EMBL" id="KAG7559310.1"/>
    </source>
</evidence>
<sequence length="1341" mass="152026">MARPNHHEAYYAWFSKLTSWGANCWGRIQPFGPRQTLSASEASNTTSGQHCIHLGKNWSLLRFLIASSGTRAGSPRAPELVLLYPSPVSSARVECPAIIHATRGKVIIRPRQRLRGIHAIEVPFPSKASFPKKVIISDKPGNDREESRRINSNQENFREAPKNKESILIRDILSRLQDKWKSSENIAGEAVYHPYIKRLKALTEGEEEEEEVEVDEDELSRWKKRSIFFKLQYWEELPVRHNLDVMHVERNVVASIISTLLHCGKSKDGLNARKDLEELGIRKELHPKTKGKRTYLPAAMWSLSKTEKKIFCWRLFDFKGPDGYCSNISRGVSLQDYKIIGLKSHDYHVLMQQLLPIVIRGLLPKGPRVAFVRFCSFFNHLCQRVIDREHILTLEAEVVETLCMFETFFPPSFFDIMVHLTVHLGREARLGGPVHFRWMYPFERYMKVLKDFFRNTARPEGCIAECYLAEECIQFCNEFLKKTTNVQEKVDRNTEYDNSSILEGRPISAGKTFSLTEMEKKIAHMAVIQNMALVDSYVESSAKDTSQVVDLVSYYGRVTDIILLDYNVFYVPLFRCAWAVKGNGVKEEDGFTLVNLNHSQKKRGRVSKKNDDEVEYVGTREPEPVEPETQVEDGPDNLVETEDQVEDEAGNLGMNEETELNEEVPDKGMNEEEPDKALNDEEPEGEIQFSEDPELVGRKRKRQRRPTRMKDIAKDPNTRVQVEYTNMGEHYGKGSVKMSSYVRALVREHVPIMFDRWTKITEEIKTVLWKSVHARFEVDEEYQKTALLKQMGCLWRSWKSRLVTRIREAKTNQQRMNLRPKNVSPFEWRKFVKLKTSKEFKVVSDSYKERRRNQIPHTTSRKGMVRLTEDMKKESPNPGEVSRLKVWVKSRTRKDGTPVNTNAAEKIRKAADLVNSDAPSSATFEAQDSLSQLLGPDNPGRLRVMGRNMTKTKLACFQVKKKCMAEMQEKQANLQLKVNELQDVIEKMKNQRQDSEVGENSAAARSVNKRSQPKCILTDWTGGDATVAEGRIITSNPDDLVNDCRLGPTDLKELQPEDITPLGQRSNSENKCKLLDLTSDDVVVAEGRWQTQEQNALVNGLPLGPNAVKVFVDVVHEHNTFIWRHTIDITYIEDCLKSFVSWPGNKVVFENSTDATGQQSPLQKSVAAQNPVPSAQKSVPSAQKSVASAQKSAASGSKSAATGLRAAASGSKSAATFLKPPSEKSPPACPKSPVKKTQLASQSPPRRSPRKIGAEAIKANQKCKLLDIGGKKQVVAEGRVNSVDPDIKVHCVRLGLNAARVWVDIVKIDDAAVWRPSDEIEYIRDALGSAIAWPMDKLVIF</sequence>
<feature type="compositionally biased region" description="Low complexity" evidence="1">
    <location>
        <begin position="1177"/>
        <end position="1198"/>
    </location>
</feature>
<dbReference type="Pfam" id="PF13960">
    <property type="entry name" value="DUF4218"/>
    <property type="match status" value="1"/>
</dbReference>
<feature type="compositionally biased region" description="Basic residues" evidence="1">
    <location>
        <begin position="698"/>
        <end position="707"/>
    </location>
</feature>
<name>A0A8T1ZMB4_9BRAS</name>
<dbReference type="InterPro" id="IPR004252">
    <property type="entry name" value="Probable_transposase_24"/>
</dbReference>
<protein>
    <submittedName>
        <fullName evidence="4">Putative transposase Ptta/En/Spm plant</fullName>
    </submittedName>
</protein>
<feature type="domain" description="DUF8039" evidence="3">
    <location>
        <begin position="1069"/>
        <end position="1149"/>
    </location>
</feature>
<feature type="domain" description="DUF8039" evidence="3">
    <location>
        <begin position="1257"/>
        <end position="1339"/>
    </location>
</feature>
<evidence type="ECO:0000256" key="1">
    <source>
        <dbReference type="SAM" id="MobiDB-lite"/>
    </source>
</evidence>
<gene>
    <name evidence="4" type="ORF">ISN45_Aa05g009050</name>
</gene>
<feature type="compositionally biased region" description="Basic and acidic residues" evidence="1">
    <location>
        <begin position="664"/>
        <end position="679"/>
    </location>
</feature>
<keyword evidence="5" id="KW-1185">Reference proteome</keyword>
<proteinExistence type="predicted"/>
<dbReference type="EMBL" id="JAEFBK010000010">
    <property type="protein sequence ID" value="KAG7559310.1"/>
    <property type="molecule type" value="Genomic_DNA"/>
</dbReference>
<organism evidence="4 5">
    <name type="scientific">Arabidopsis thaliana x Arabidopsis arenosa</name>
    <dbReference type="NCBI Taxonomy" id="1240361"/>
    <lineage>
        <taxon>Eukaryota</taxon>
        <taxon>Viridiplantae</taxon>
        <taxon>Streptophyta</taxon>
        <taxon>Embryophyta</taxon>
        <taxon>Tracheophyta</taxon>
        <taxon>Spermatophyta</taxon>
        <taxon>Magnoliopsida</taxon>
        <taxon>eudicotyledons</taxon>
        <taxon>Gunneridae</taxon>
        <taxon>Pentapetalae</taxon>
        <taxon>rosids</taxon>
        <taxon>malvids</taxon>
        <taxon>Brassicales</taxon>
        <taxon>Brassicaceae</taxon>
        <taxon>Camelineae</taxon>
        <taxon>Arabidopsis</taxon>
    </lineage>
</organism>
<evidence type="ECO:0000313" key="5">
    <source>
        <dbReference type="Proteomes" id="UP000694240"/>
    </source>
</evidence>
<feature type="compositionally biased region" description="Acidic residues" evidence="1">
    <location>
        <begin position="680"/>
        <end position="694"/>
    </location>
</feature>
<feature type="region of interest" description="Disordered" evidence="1">
    <location>
        <begin position="601"/>
        <end position="711"/>
    </location>
</feature>
<dbReference type="Proteomes" id="UP000694240">
    <property type="component" value="Chromosome 10"/>
</dbReference>
<dbReference type="Pfam" id="PF03004">
    <property type="entry name" value="Transposase_24"/>
    <property type="match status" value="1"/>
</dbReference>
<feature type="compositionally biased region" description="Basic and acidic residues" evidence="1">
    <location>
        <begin position="140"/>
        <end position="149"/>
    </location>
</feature>
<feature type="region of interest" description="Disordered" evidence="1">
    <location>
        <begin position="136"/>
        <end position="161"/>
    </location>
</feature>